<dbReference type="EMBL" id="JAAALK010000283">
    <property type="protein sequence ID" value="KAG8077060.1"/>
    <property type="molecule type" value="Genomic_DNA"/>
</dbReference>
<keyword evidence="2" id="KW-1185">Reference proteome</keyword>
<name>A0A8J5SNA1_ZIZPA</name>
<reference evidence="1" key="2">
    <citation type="submission" date="2021-02" db="EMBL/GenBank/DDBJ databases">
        <authorList>
            <person name="Kimball J.A."/>
            <person name="Haas M.W."/>
            <person name="Macchietto M."/>
            <person name="Kono T."/>
            <person name="Duquette J."/>
            <person name="Shao M."/>
        </authorList>
    </citation>
    <scope>NUCLEOTIDE SEQUENCE</scope>
    <source>
        <tissue evidence="1">Fresh leaf tissue</tissue>
    </source>
</reference>
<organism evidence="1 2">
    <name type="scientific">Zizania palustris</name>
    <name type="common">Northern wild rice</name>
    <dbReference type="NCBI Taxonomy" id="103762"/>
    <lineage>
        <taxon>Eukaryota</taxon>
        <taxon>Viridiplantae</taxon>
        <taxon>Streptophyta</taxon>
        <taxon>Embryophyta</taxon>
        <taxon>Tracheophyta</taxon>
        <taxon>Spermatophyta</taxon>
        <taxon>Magnoliopsida</taxon>
        <taxon>Liliopsida</taxon>
        <taxon>Poales</taxon>
        <taxon>Poaceae</taxon>
        <taxon>BOP clade</taxon>
        <taxon>Oryzoideae</taxon>
        <taxon>Oryzeae</taxon>
        <taxon>Zizaniinae</taxon>
        <taxon>Zizania</taxon>
    </lineage>
</organism>
<evidence type="ECO:0000313" key="2">
    <source>
        <dbReference type="Proteomes" id="UP000729402"/>
    </source>
</evidence>
<dbReference type="AlphaFoldDB" id="A0A8J5SNA1"/>
<gene>
    <name evidence="1" type="ORF">GUJ93_ZPchr0006g42248</name>
</gene>
<protein>
    <submittedName>
        <fullName evidence="1">Uncharacterized protein</fullName>
    </submittedName>
</protein>
<sequence>MATAGSARPQPDPHGQCRIRAAGAGSALMVPDLRCRRQIDDEYCVRRPCILEPRSYRWLAVRWRKWDENDCGRDKKESRGGENGMGMGAWIEILVNCRWQGIRIIRYKSFSFQISINFLPNAEYIGEGIVLKGS</sequence>
<dbReference type="Proteomes" id="UP000729402">
    <property type="component" value="Unassembled WGS sequence"/>
</dbReference>
<proteinExistence type="predicted"/>
<comment type="caution">
    <text evidence="1">The sequence shown here is derived from an EMBL/GenBank/DDBJ whole genome shotgun (WGS) entry which is preliminary data.</text>
</comment>
<evidence type="ECO:0000313" key="1">
    <source>
        <dbReference type="EMBL" id="KAG8077060.1"/>
    </source>
</evidence>
<reference evidence="1" key="1">
    <citation type="journal article" date="2021" name="bioRxiv">
        <title>Whole Genome Assembly and Annotation of Northern Wild Rice, Zizania palustris L., Supports a Whole Genome Duplication in the Zizania Genus.</title>
        <authorList>
            <person name="Haas M."/>
            <person name="Kono T."/>
            <person name="Macchietto M."/>
            <person name="Millas R."/>
            <person name="McGilp L."/>
            <person name="Shao M."/>
            <person name="Duquette J."/>
            <person name="Hirsch C.N."/>
            <person name="Kimball J."/>
        </authorList>
    </citation>
    <scope>NUCLEOTIDE SEQUENCE</scope>
    <source>
        <tissue evidence="1">Fresh leaf tissue</tissue>
    </source>
</reference>
<accession>A0A8J5SNA1</accession>